<keyword evidence="10" id="KW-1185">Reference proteome</keyword>
<proteinExistence type="predicted"/>
<keyword evidence="5" id="KW-0012">Acyltransferase</keyword>
<gene>
    <name evidence="9" type="ORF">E1283_27360</name>
</gene>
<dbReference type="EMBL" id="SMKI01000375">
    <property type="protein sequence ID" value="TDC68466.1"/>
    <property type="molecule type" value="Genomic_DNA"/>
</dbReference>
<dbReference type="Gene3D" id="1.10.10.10">
    <property type="entry name" value="Winged helix-like DNA-binding domain superfamily/Winged helix DNA-binding domain"/>
    <property type="match status" value="1"/>
</dbReference>
<dbReference type="Pfam" id="PF12802">
    <property type="entry name" value="MarR_2"/>
    <property type="match status" value="1"/>
</dbReference>
<dbReference type="SMART" id="SM00347">
    <property type="entry name" value="HTH_MARR"/>
    <property type="match status" value="1"/>
</dbReference>
<dbReference type="InterPro" id="IPR016181">
    <property type="entry name" value="Acyl_CoA_acyltransferase"/>
</dbReference>
<dbReference type="InterPro" id="IPR023187">
    <property type="entry name" value="Tscrpt_reg_MarR-type_CS"/>
</dbReference>
<dbReference type="SUPFAM" id="SSF46785">
    <property type="entry name" value="Winged helix' DNA-binding domain"/>
    <property type="match status" value="1"/>
</dbReference>
<dbReference type="InterPro" id="IPR036388">
    <property type="entry name" value="WH-like_DNA-bd_sf"/>
</dbReference>
<evidence type="ECO:0000256" key="4">
    <source>
        <dbReference type="ARBA" id="ARBA00023163"/>
    </source>
</evidence>
<sequence length="311" mass="34235">MQPSVRPSPLEQPTPGQPAQHDVAAVRRFNRYFTRRVGVLSDRYLERNRPLGQARLLFEIATATTQRELRERLGLDAGQLSRMLTALESQSLVRTRPDPADRRRRLIELTARGRRELAEQNRRADAFAAGILNGLTGDQRSRLLDSLGTAERLLRLAAITVESPVDPATAEARWCLDSYAAELDERFPGGFDSSILVTAEQLSPPAGAFVLARDDNGPVGCGAVRSLGDGAGELRHLWIAPHARGLGLGRRLLADLERLAADLGHRVLRLSTHPTLTEAIALYRGAGYRAVADYPGFEDPHATLCFERDLP</sequence>
<protein>
    <submittedName>
        <fullName evidence="9">MarR family transcriptional regulator</fullName>
    </submittedName>
</protein>
<evidence type="ECO:0000259" key="7">
    <source>
        <dbReference type="PROSITE" id="PS50995"/>
    </source>
</evidence>
<dbReference type="PANTHER" id="PTHR43877:SF2">
    <property type="entry name" value="AMINOALKYLPHOSPHONATE N-ACETYLTRANSFERASE-RELATED"/>
    <property type="match status" value="1"/>
</dbReference>
<comment type="caution">
    <text evidence="9">The sequence shown here is derived from an EMBL/GenBank/DDBJ whole genome shotgun (WGS) entry which is preliminary data.</text>
</comment>
<evidence type="ECO:0000256" key="3">
    <source>
        <dbReference type="ARBA" id="ARBA00023125"/>
    </source>
</evidence>
<dbReference type="InterPro" id="IPR000182">
    <property type="entry name" value="GNAT_dom"/>
</dbReference>
<dbReference type="PROSITE" id="PS50995">
    <property type="entry name" value="HTH_MARR_2"/>
    <property type="match status" value="1"/>
</dbReference>
<dbReference type="PROSITE" id="PS51186">
    <property type="entry name" value="GNAT"/>
    <property type="match status" value="1"/>
</dbReference>
<evidence type="ECO:0000256" key="5">
    <source>
        <dbReference type="ARBA" id="ARBA00023315"/>
    </source>
</evidence>
<evidence type="ECO:0000256" key="1">
    <source>
        <dbReference type="ARBA" id="ARBA00022679"/>
    </source>
</evidence>
<dbReference type="Proteomes" id="UP000295345">
    <property type="component" value="Unassembled WGS sequence"/>
</dbReference>
<keyword evidence="2" id="KW-0805">Transcription regulation</keyword>
<dbReference type="SUPFAM" id="SSF55729">
    <property type="entry name" value="Acyl-CoA N-acyltransferases (Nat)"/>
    <property type="match status" value="1"/>
</dbReference>
<organism evidence="9 10">
    <name type="scientific">Streptomyces hainanensis</name>
    <dbReference type="NCBI Taxonomy" id="402648"/>
    <lineage>
        <taxon>Bacteria</taxon>
        <taxon>Bacillati</taxon>
        <taxon>Actinomycetota</taxon>
        <taxon>Actinomycetes</taxon>
        <taxon>Kitasatosporales</taxon>
        <taxon>Streptomycetaceae</taxon>
        <taxon>Streptomyces</taxon>
    </lineage>
</organism>
<reference evidence="9 10" key="1">
    <citation type="submission" date="2019-03" db="EMBL/GenBank/DDBJ databases">
        <title>Draft genome sequences of novel Actinobacteria.</title>
        <authorList>
            <person name="Sahin N."/>
            <person name="Ay H."/>
            <person name="Saygin H."/>
        </authorList>
    </citation>
    <scope>NUCLEOTIDE SEQUENCE [LARGE SCALE GENOMIC DNA]</scope>
    <source>
        <strain evidence="9 10">DSM 41900</strain>
    </source>
</reference>
<dbReference type="PANTHER" id="PTHR43877">
    <property type="entry name" value="AMINOALKYLPHOSPHONATE N-ACETYLTRANSFERASE-RELATED-RELATED"/>
    <property type="match status" value="1"/>
</dbReference>
<name>A0A4R4SYU8_9ACTN</name>
<dbReference type="OrthoDB" id="70840at2"/>
<evidence type="ECO:0000256" key="2">
    <source>
        <dbReference type="ARBA" id="ARBA00023015"/>
    </source>
</evidence>
<dbReference type="InterPro" id="IPR036390">
    <property type="entry name" value="WH_DNA-bd_sf"/>
</dbReference>
<keyword evidence="4" id="KW-0804">Transcription</keyword>
<dbReference type="AlphaFoldDB" id="A0A4R4SYU8"/>
<evidence type="ECO:0000313" key="9">
    <source>
        <dbReference type="EMBL" id="TDC68466.1"/>
    </source>
</evidence>
<dbReference type="Gene3D" id="3.40.630.30">
    <property type="match status" value="1"/>
</dbReference>
<dbReference type="PROSITE" id="PS01117">
    <property type="entry name" value="HTH_MARR_1"/>
    <property type="match status" value="1"/>
</dbReference>
<feature type="region of interest" description="Disordered" evidence="6">
    <location>
        <begin position="1"/>
        <end position="20"/>
    </location>
</feature>
<keyword evidence="1" id="KW-0808">Transferase</keyword>
<dbReference type="RefSeq" id="WP_132820840.1">
    <property type="nucleotide sequence ID" value="NZ_SMKI01000375.1"/>
</dbReference>
<dbReference type="InterPro" id="IPR050832">
    <property type="entry name" value="Bact_Acetyltransf"/>
</dbReference>
<dbReference type="Pfam" id="PF00583">
    <property type="entry name" value="Acetyltransf_1"/>
    <property type="match status" value="1"/>
</dbReference>
<dbReference type="GO" id="GO:0016747">
    <property type="term" value="F:acyltransferase activity, transferring groups other than amino-acyl groups"/>
    <property type="evidence" value="ECO:0007669"/>
    <property type="project" value="InterPro"/>
</dbReference>
<dbReference type="GO" id="GO:0003677">
    <property type="term" value="F:DNA binding"/>
    <property type="evidence" value="ECO:0007669"/>
    <property type="project" value="UniProtKB-KW"/>
</dbReference>
<evidence type="ECO:0000256" key="6">
    <source>
        <dbReference type="SAM" id="MobiDB-lite"/>
    </source>
</evidence>
<evidence type="ECO:0000313" key="10">
    <source>
        <dbReference type="Proteomes" id="UP000295345"/>
    </source>
</evidence>
<accession>A0A4R4SYU8</accession>
<evidence type="ECO:0000259" key="8">
    <source>
        <dbReference type="PROSITE" id="PS51186"/>
    </source>
</evidence>
<dbReference type="GO" id="GO:0003700">
    <property type="term" value="F:DNA-binding transcription factor activity"/>
    <property type="evidence" value="ECO:0007669"/>
    <property type="project" value="InterPro"/>
</dbReference>
<keyword evidence="3" id="KW-0238">DNA-binding</keyword>
<dbReference type="InterPro" id="IPR000835">
    <property type="entry name" value="HTH_MarR-typ"/>
</dbReference>
<feature type="domain" description="N-acetyltransferase" evidence="8">
    <location>
        <begin position="163"/>
        <end position="311"/>
    </location>
</feature>
<feature type="domain" description="HTH marR-type" evidence="7">
    <location>
        <begin position="1"/>
        <end position="152"/>
    </location>
</feature>